<dbReference type="InterPro" id="IPR001173">
    <property type="entry name" value="Glyco_trans_2-like"/>
</dbReference>
<evidence type="ECO:0000259" key="6">
    <source>
        <dbReference type="Pfam" id="PF00535"/>
    </source>
</evidence>
<organism evidence="7 8">
    <name type="scientific">Paracidovorax konjaci</name>
    <dbReference type="NCBI Taxonomy" id="32040"/>
    <lineage>
        <taxon>Bacteria</taxon>
        <taxon>Pseudomonadati</taxon>
        <taxon>Pseudomonadota</taxon>
        <taxon>Betaproteobacteria</taxon>
        <taxon>Burkholderiales</taxon>
        <taxon>Comamonadaceae</taxon>
        <taxon>Paracidovorax</taxon>
    </lineage>
</organism>
<dbReference type="PANTHER" id="PTHR43646">
    <property type="entry name" value="GLYCOSYLTRANSFERASE"/>
    <property type="match status" value="1"/>
</dbReference>
<keyword evidence="5" id="KW-0472">Membrane</keyword>
<comment type="subcellular location">
    <subcellularLocation>
        <location evidence="1">Cell membrane</location>
    </subcellularLocation>
</comment>
<keyword evidence="3" id="KW-0328">Glycosyltransferase</keyword>
<evidence type="ECO:0000313" key="7">
    <source>
        <dbReference type="EMBL" id="SFD73622.1"/>
    </source>
</evidence>
<dbReference type="Pfam" id="PF00535">
    <property type="entry name" value="Glycos_transf_2"/>
    <property type="match status" value="1"/>
</dbReference>
<keyword evidence="4 7" id="KW-0808">Transferase</keyword>
<dbReference type="GO" id="GO:0016757">
    <property type="term" value="F:glycosyltransferase activity"/>
    <property type="evidence" value="ECO:0007669"/>
    <property type="project" value="UniProtKB-KW"/>
</dbReference>
<dbReference type="Gene3D" id="3.90.550.10">
    <property type="entry name" value="Spore Coat Polysaccharide Biosynthesis Protein SpsA, Chain A"/>
    <property type="match status" value="1"/>
</dbReference>
<name>A0A1I1US08_9BURK</name>
<gene>
    <name evidence="7" type="ORF">SAMN04489710_105256</name>
</gene>
<dbReference type="RefSeq" id="WP_092951629.1">
    <property type="nucleotide sequence ID" value="NZ_FOMQ01000005.1"/>
</dbReference>
<proteinExistence type="predicted"/>
<dbReference type="InterPro" id="IPR029044">
    <property type="entry name" value="Nucleotide-diphossugar_trans"/>
</dbReference>
<evidence type="ECO:0000313" key="8">
    <source>
        <dbReference type="Proteomes" id="UP000199517"/>
    </source>
</evidence>
<evidence type="ECO:0000256" key="2">
    <source>
        <dbReference type="ARBA" id="ARBA00022475"/>
    </source>
</evidence>
<evidence type="ECO:0000256" key="4">
    <source>
        <dbReference type="ARBA" id="ARBA00022679"/>
    </source>
</evidence>
<sequence>MIGVVVPAHDEEERLGACLQSLRQAAKHPALHGEGVTIVVALDACTDRSAAIAQRYRVKTVSLERCNVGAARAAGAQAALQGGARWLGFTDADSTVAPDWIAAQLGQASDAVCGTVEVRHWEGYSLSLQQCYHAAYVDRPGHRHIHGANLGVDAGAYVRAGGFRELRTGEDVALVESLEALGARIAWSNVPRVVTSARRQYRAPGGFGAHLAGLAVPVLAAVAGGCP</sequence>
<dbReference type="GO" id="GO:0005886">
    <property type="term" value="C:plasma membrane"/>
    <property type="evidence" value="ECO:0007669"/>
    <property type="project" value="UniProtKB-SubCell"/>
</dbReference>
<evidence type="ECO:0000256" key="1">
    <source>
        <dbReference type="ARBA" id="ARBA00004236"/>
    </source>
</evidence>
<dbReference type="PANTHER" id="PTHR43646:SF2">
    <property type="entry name" value="GLYCOSYLTRANSFERASE 2-LIKE DOMAIN-CONTAINING PROTEIN"/>
    <property type="match status" value="1"/>
</dbReference>
<protein>
    <submittedName>
        <fullName evidence="7">Glycosyl transferase family 2</fullName>
    </submittedName>
</protein>
<dbReference type="Proteomes" id="UP000199517">
    <property type="component" value="Unassembled WGS sequence"/>
</dbReference>
<dbReference type="AlphaFoldDB" id="A0A1I1US08"/>
<dbReference type="STRING" id="32040.SAMN04489710_105256"/>
<evidence type="ECO:0000256" key="3">
    <source>
        <dbReference type="ARBA" id="ARBA00022676"/>
    </source>
</evidence>
<dbReference type="SUPFAM" id="SSF53448">
    <property type="entry name" value="Nucleotide-diphospho-sugar transferases"/>
    <property type="match status" value="1"/>
</dbReference>
<feature type="domain" description="Glycosyltransferase 2-like" evidence="6">
    <location>
        <begin position="4"/>
        <end position="136"/>
    </location>
</feature>
<dbReference type="EMBL" id="FOMQ01000005">
    <property type="protein sequence ID" value="SFD73622.1"/>
    <property type="molecule type" value="Genomic_DNA"/>
</dbReference>
<keyword evidence="8" id="KW-1185">Reference proteome</keyword>
<evidence type="ECO:0000256" key="5">
    <source>
        <dbReference type="ARBA" id="ARBA00023136"/>
    </source>
</evidence>
<accession>A0A1I1US08</accession>
<keyword evidence="2" id="KW-1003">Cell membrane</keyword>
<reference evidence="8" key="1">
    <citation type="submission" date="2016-10" db="EMBL/GenBank/DDBJ databases">
        <authorList>
            <person name="Varghese N."/>
            <person name="Submissions S."/>
        </authorList>
    </citation>
    <scope>NUCLEOTIDE SEQUENCE [LARGE SCALE GENOMIC DNA]</scope>
    <source>
        <strain evidence="8">DSM 7481</strain>
    </source>
</reference>
<dbReference type="OrthoDB" id="9777873at2"/>